<feature type="signal peptide" evidence="1">
    <location>
        <begin position="1"/>
        <end position="31"/>
    </location>
</feature>
<proteinExistence type="predicted"/>
<name>A0A3F3Q763_9EURO</name>
<dbReference type="GeneID" id="38133915"/>
<dbReference type="AlphaFoldDB" id="A0A3F3Q763"/>
<evidence type="ECO:0000313" key="3">
    <source>
        <dbReference type="Proteomes" id="UP000253729"/>
    </source>
</evidence>
<organism evidence="2 3">
    <name type="scientific">Aspergillus welwitschiae</name>
    <dbReference type="NCBI Taxonomy" id="1341132"/>
    <lineage>
        <taxon>Eukaryota</taxon>
        <taxon>Fungi</taxon>
        <taxon>Dikarya</taxon>
        <taxon>Ascomycota</taxon>
        <taxon>Pezizomycotina</taxon>
        <taxon>Eurotiomycetes</taxon>
        <taxon>Eurotiomycetidae</taxon>
        <taxon>Eurotiales</taxon>
        <taxon>Aspergillaceae</taxon>
        <taxon>Aspergillus</taxon>
        <taxon>Aspergillus subgen. Circumdati</taxon>
    </lineage>
</organism>
<protein>
    <submittedName>
        <fullName evidence="2">Uncharacterized protein</fullName>
    </submittedName>
</protein>
<dbReference type="Proteomes" id="UP000253729">
    <property type="component" value="Unassembled WGS sequence"/>
</dbReference>
<keyword evidence="3" id="KW-1185">Reference proteome</keyword>
<feature type="chain" id="PRO_5017706705" evidence="1">
    <location>
        <begin position="32"/>
        <end position="61"/>
    </location>
</feature>
<gene>
    <name evidence="2" type="ORF">BDQ94DRAFT_140098</name>
</gene>
<evidence type="ECO:0000313" key="2">
    <source>
        <dbReference type="EMBL" id="RDH35018.1"/>
    </source>
</evidence>
<dbReference type="RefSeq" id="XP_026628040.1">
    <property type="nucleotide sequence ID" value="XM_026765559.1"/>
</dbReference>
<reference evidence="2 3" key="1">
    <citation type="submission" date="2018-07" db="EMBL/GenBank/DDBJ databases">
        <title>The genomes of Aspergillus section Nigri reveals drivers in fungal speciation.</title>
        <authorList>
            <consortium name="DOE Joint Genome Institute"/>
            <person name="Vesth T.C."/>
            <person name="Nybo J."/>
            <person name="Theobald S."/>
            <person name="Brandl J."/>
            <person name="Frisvad J.C."/>
            <person name="Nielsen K.F."/>
            <person name="Lyhne E.K."/>
            <person name="Kogle M.E."/>
            <person name="Kuo A."/>
            <person name="Riley R."/>
            <person name="Clum A."/>
            <person name="Nolan M."/>
            <person name="Lipzen A."/>
            <person name="Salamov A."/>
            <person name="Henrissat B."/>
            <person name="Wiebenga A."/>
            <person name="De vries R.P."/>
            <person name="Grigoriev I.V."/>
            <person name="Mortensen U.H."/>
            <person name="Andersen M.R."/>
            <person name="Baker S.E."/>
        </authorList>
    </citation>
    <scope>NUCLEOTIDE SEQUENCE [LARGE SCALE GENOMIC DNA]</scope>
    <source>
        <strain evidence="2 3">CBS 139.54b</strain>
    </source>
</reference>
<sequence>MFADSGTRSRPWSVLSSVLVGFLWLCDRKAATPACYVVTRMAFTVEWAGNGYISVLGIKHL</sequence>
<dbReference type="EMBL" id="KZ852041">
    <property type="protein sequence ID" value="RDH35018.1"/>
    <property type="molecule type" value="Genomic_DNA"/>
</dbReference>
<accession>A0A3F3Q763</accession>
<keyword evidence="1" id="KW-0732">Signal</keyword>
<feature type="non-terminal residue" evidence="2">
    <location>
        <position position="61"/>
    </location>
</feature>
<evidence type="ECO:0000256" key="1">
    <source>
        <dbReference type="SAM" id="SignalP"/>
    </source>
</evidence>